<dbReference type="GeneID" id="27360226"/>
<dbReference type="PANTHER" id="PTHR45649">
    <property type="entry name" value="AMINO-ACID PERMEASE BAT1"/>
    <property type="match status" value="1"/>
</dbReference>
<feature type="transmembrane region" description="Helical" evidence="6">
    <location>
        <begin position="387"/>
        <end position="409"/>
    </location>
</feature>
<keyword evidence="4 6" id="KW-1133">Transmembrane helix</keyword>
<feature type="transmembrane region" description="Helical" evidence="6">
    <location>
        <begin position="455"/>
        <end position="480"/>
    </location>
</feature>
<dbReference type="RefSeq" id="XP_016259767.1">
    <property type="nucleotide sequence ID" value="XM_016409459.1"/>
</dbReference>
<keyword evidence="3 6" id="KW-0812">Transmembrane</keyword>
<feature type="transmembrane region" description="Helical" evidence="6">
    <location>
        <begin position="53"/>
        <end position="81"/>
    </location>
</feature>
<evidence type="ECO:0008006" key="9">
    <source>
        <dbReference type="Google" id="ProtNLM"/>
    </source>
</evidence>
<feature type="transmembrane region" description="Helical" evidence="6">
    <location>
        <begin position="178"/>
        <end position="201"/>
    </location>
</feature>
<feature type="transmembrane region" description="Helical" evidence="6">
    <location>
        <begin position="415"/>
        <end position="434"/>
    </location>
</feature>
<proteinExistence type="predicted"/>
<accession>A0A0D2AHH5</accession>
<dbReference type="EMBL" id="KN847339">
    <property type="protein sequence ID" value="KIW39551.1"/>
    <property type="molecule type" value="Genomic_DNA"/>
</dbReference>
<evidence type="ECO:0000313" key="8">
    <source>
        <dbReference type="Proteomes" id="UP000053342"/>
    </source>
</evidence>
<feature type="transmembrane region" description="Helical" evidence="6">
    <location>
        <begin position="486"/>
        <end position="507"/>
    </location>
</feature>
<evidence type="ECO:0000256" key="4">
    <source>
        <dbReference type="ARBA" id="ARBA00022989"/>
    </source>
</evidence>
<dbReference type="HOGENOM" id="CLU_004495_2_1_1"/>
<feature type="transmembrane region" description="Helical" evidence="6">
    <location>
        <begin position="247"/>
        <end position="266"/>
    </location>
</feature>
<dbReference type="AlphaFoldDB" id="A0A0D2AHH5"/>
<organism evidence="7 8">
    <name type="scientific">Exophiala oligosperma</name>
    <dbReference type="NCBI Taxonomy" id="215243"/>
    <lineage>
        <taxon>Eukaryota</taxon>
        <taxon>Fungi</taxon>
        <taxon>Dikarya</taxon>
        <taxon>Ascomycota</taxon>
        <taxon>Pezizomycotina</taxon>
        <taxon>Eurotiomycetes</taxon>
        <taxon>Chaetothyriomycetidae</taxon>
        <taxon>Chaetothyriales</taxon>
        <taxon>Herpotrichiellaceae</taxon>
        <taxon>Exophiala</taxon>
    </lineage>
</organism>
<dbReference type="VEuPathDB" id="FungiDB:PV06_08152"/>
<dbReference type="Proteomes" id="UP000053342">
    <property type="component" value="Unassembled WGS sequence"/>
</dbReference>
<feature type="transmembrane region" description="Helical" evidence="6">
    <location>
        <begin position="287"/>
        <end position="310"/>
    </location>
</feature>
<evidence type="ECO:0000313" key="7">
    <source>
        <dbReference type="EMBL" id="KIW39551.1"/>
    </source>
</evidence>
<evidence type="ECO:0000256" key="1">
    <source>
        <dbReference type="ARBA" id="ARBA00004141"/>
    </source>
</evidence>
<dbReference type="InterPro" id="IPR004840">
    <property type="entry name" value="Amino_acid_permease_CS"/>
</dbReference>
<evidence type="ECO:0000256" key="3">
    <source>
        <dbReference type="ARBA" id="ARBA00022692"/>
    </source>
</evidence>
<keyword evidence="5 6" id="KW-0472">Membrane</keyword>
<feature type="transmembrane region" description="Helical" evidence="6">
    <location>
        <begin position="340"/>
        <end position="366"/>
    </location>
</feature>
<evidence type="ECO:0000256" key="5">
    <source>
        <dbReference type="ARBA" id="ARBA00023136"/>
    </source>
</evidence>
<keyword evidence="8" id="KW-1185">Reference proteome</keyword>
<feature type="transmembrane region" description="Helical" evidence="6">
    <location>
        <begin position="208"/>
        <end position="227"/>
    </location>
</feature>
<protein>
    <recommendedName>
        <fullName evidence="9">Choline transport protein</fullName>
    </recommendedName>
</protein>
<name>A0A0D2AHH5_9EURO</name>
<dbReference type="PIRSF" id="PIRSF006060">
    <property type="entry name" value="AA_transporter"/>
    <property type="match status" value="1"/>
</dbReference>
<dbReference type="GO" id="GO:0006865">
    <property type="term" value="P:amino acid transport"/>
    <property type="evidence" value="ECO:0007669"/>
    <property type="project" value="InterPro"/>
</dbReference>
<gene>
    <name evidence="7" type="ORF">PV06_08152</name>
</gene>
<dbReference type="InterPro" id="IPR002293">
    <property type="entry name" value="AA/rel_permease1"/>
</dbReference>
<dbReference type="Gene3D" id="1.20.1740.10">
    <property type="entry name" value="Amino acid/polyamine transporter I"/>
    <property type="match status" value="1"/>
</dbReference>
<feature type="transmembrane region" description="Helical" evidence="6">
    <location>
        <begin position="135"/>
        <end position="158"/>
    </location>
</feature>
<dbReference type="Pfam" id="PF13520">
    <property type="entry name" value="AA_permease_2"/>
    <property type="match status" value="1"/>
</dbReference>
<comment type="subcellular location">
    <subcellularLocation>
        <location evidence="1">Membrane</location>
        <topology evidence="1">Multi-pass membrane protein</topology>
    </subcellularLocation>
</comment>
<evidence type="ECO:0000256" key="2">
    <source>
        <dbReference type="ARBA" id="ARBA00022448"/>
    </source>
</evidence>
<sequence>MADGILLGEGVAEGERKKSSSLRDLANADDVVITLNGQIINASGHADQLQRQYGFLSILGLALTVDNAWVALGTSLAVSIYNGGPPGVIWELWVAAFYYTFINASIAELASSVPSAGGVYHWASITPGPKWGRPIGFFAGALNYFGWLFDLASIVYIMSELCVQMYFLYHPDYVIQQWNLFVGLLCITVLCVSVTIFFNGILPYLQHFGLFVVTVGGLITIIVLAAMPSSHASNGFVWTDFANDTGWSGGVAFLTGVLNGAFTIGTPDAVTHMAEELPNPKHDLPKAIFAQIALGFLYAFCFAIALFYGVNDLSAVQNSNGSFPLAEAYHQATGSRAATFGLLFIIFLSLTPCLIGTFLTVGRTWWALARDNATPLASFFGRANERLSCPVEATVLTGILTIGLGAITLGSKTAFTDLAGSFVILSSTSYALAFGPNMFTGRKYMPVGPFHLGRWGYLINGLATLFIVIFDIFYCFPYALPTTTASMNYNSVILIGVVVLTTFWWFVHAIRKYDGPNVQAMIDANVVSLRRKSKV</sequence>
<reference evidence="7 8" key="1">
    <citation type="submission" date="2015-01" db="EMBL/GenBank/DDBJ databases">
        <title>The Genome Sequence of Exophiala oligosperma CBS72588.</title>
        <authorList>
            <consortium name="The Broad Institute Genomics Platform"/>
            <person name="Cuomo C."/>
            <person name="de Hoog S."/>
            <person name="Gorbushina A."/>
            <person name="Stielow B."/>
            <person name="Teixiera M."/>
            <person name="Abouelleil A."/>
            <person name="Chapman S.B."/>
            <person name="Priest M."/>
            <person name="Young S.K."/>
            <person name="Wortman J."/>
            <person name="Nusbaum C."/>
            <person name="Birren B."/>
        </authorList>
    </citation>
    <scope>NUCLEOTIDE SEQUENCE [LARGE SCALE GENOMIC DNA]</scope>
    <source>
        <strain evidence="7 8">CBS 72588</strain>
    </source>
</reference>
<keyword evidence="2" id="KW-0813">Transport</keyword>
<dbReference type="PROSITE" id="PS00218">
    <property type="entry name" value="AMINO_ACID_PERMEASE_1"/>
    <property type="match status" value="1"/>
</dbReference>
<dbReference type="OrthoDB" id="3900342at2759"/>
<dbReference type="GO" id="GO:0016020">
    <property type="term" value="C:membrane"/>
    <property type="evidence" value="ECO:0007669"/>
    <property type="project" value="UniProtKB-SubCell"/>
</dbReference>
<dbReference type="GO" id="GO:0022857">
    <property type="term" value="F:transmembrane transporter activity"/>
    <property type="evidence" value="ECO:0007669"/>
    <property type="project" value="InterPro"/>
</dbReference>
<dbReference type="PANTHER" id="PTHR45649:SF27">
    <property type="entry name" value="CHOLINE TRANSPORTER (EUROFUNG)"/>
    <property type="match status" value="1"/>
</dbReference>
<evidence type="ECO:0000256" key="6">
    <source>
        <dbReference type="SAM" id="Phobius"/>
    </source>
</evidence>